<dbReference type="InterPro" id="IPR036779">
    <property type="entry name" value="LysM_dom_sf"/>
</dbReference>
<evidence type="ECO:0000313" key="4">
    <source>
        <dbReference type="Proteomes" id="UP000282971"/>
    </source>
</evidence>
<keyword evidence="4" id="KW-1185">Reference proteome</keyword>
<organism evidence="3 4">
    <name type="scientific">Sphingomonas crocodyli</name>
    <dbReference type="NCBI Taxonomy" id="1979270"/>
    <lineage>
        <taxon>Bacteria</taxon>
        <taxon>Pseudomonadati</taxon>
        <taxon>Pseudomonadota</taxon>
        <taxon>Alphaproteobacteria</taxon>
        <taxon>Sphingomonadales</taxon>
        <taxon>Sphingomonadaceae</taxon>
        <taxon>Sphingomonas</taxon>
    </lineage>
</organism>
<dbReference type="InterPro" id="IPR013783">
    <property type="entry name" value="Ig-like_fold"/>
</dbReference>
<dbReference type="InterPro" id="IPR006860">
    <property type="entry name" value="FecR"/>
</dbReference>
<dbReference type="AlphaFoldDB" id="A0A437MA49"/>
<proteinExistence type="predicted"/>
<gene>
    <name evidence="3" type="ORF">EOD43_11990</name>
</gene>
<protein>
    <submittedName>
        <fullName evidence="3">Peptidoglycan-binding protein</fullName>
    </submittedName>
</protein>
<feature type="signal peptide" evidence="1">
    <location>
        <begin position="1"/>
        <end position="25"/>
    </location>
</feature>
<dbReference type="Proteomes" id="UP000282971">
    <property type="component" value="Unassembled WGS sequence"/>
</dbReference>
<reference evidence="3 4" key="1">
    <citation type="submission" date="2019-01" db="EMBL/GenBank/DDBJ databases">
        <authorList>
            <person name="Chen W.-M."/>
        </authorList>
    </citation>
    <scope>NUCLEOTIDE SEQUENCE [LARGE SCALE GENOMIC DNA]</scope>
    <source>
        <strain evidence="3 4">CCP-7</strain>
    </source>
</reference>
<feature type="domain" description="FecR protein" evidence="2">
    <location>
        <begin position="117"/>
        <end position="219"/>
    </location>
</feature>
<evidence type="ECO:0000313" key="3">
    <source>
        <dbReference type="EMBL" id="RVT94520.1"/>
    </source>
</evidence>
<evidence type="ECO:0000256" key="1">
    <source>
        <dbReference type="SAM" id="SignalP"/>
    </source>
</evidence>
<keyword evidence="1" id="KW-0732">Signal</keyword>
<comment type="caution">
    <text evidence="3">The sequence shown here is derived from an EMBL/GenBank/DDBJ whole genome shotgun (WGS) entry which is preliminary data.</text>
</comment>
<name>A0A437MA49_9SPHN</name>
<dbReference type="PANTHER" id="PTHR38731">
    <property type="entry name" value="LIPL45-RELATED LIPOPROTEIN-RELATED"/>
    <property type="match status" value="1"/>
</dbReference>
<dbReference type="Gene3D" id="2.60.40.10">
    <property type="entry name" value="Immunoglobulins"/>
    <property type="match status" value="1"/>
</dbReference>
<feature type="chain" id="PRO_5019096637" evidence="1">
    <location>
        <begin position="26"/>
        <end position="342"/>
    </location>
</feature>
<accession>A0A437MA49</accession>
<dbReference type="Gene3D" id="2.60.120.1440">
    <property type="match status" value="1"/>
</dbReference>
<dbReference type="Pfam" id="PF04773">
    <property type="entry name" value="FecR"/>
    <property type="match status" value="1"/>
</dbReference>
<dbReference type="Gene3D" id="3.10.350.10">
    <property type="entry name" value="LysM domain"/>
    <property type="match status" value="1"/>
</dbReference>
<sequence length="342" mass="36168">MKPMRDWGKLVIAGALLLGATRAFAAEEPPLPYTMKQGDILLTLARDYMTKEADYLVVQRLNRIADPRRIPVGTVLLIPPAILRTEPVTGQIASFRGAVTVNGKEVVVGTKVNEGMRVETGAGAFVTIRMPDASSVSLPSQSRILVTRLRRIALTGAIDDDFKLEAGRARMSVTPFKDPGSKFRVTTPLSVTAVRGTDFRVAFEGSEKAATEVVGGKVEVAPDVDKPITAIGRGFGVIATPTGVGDPIALLPAPQLAAVEKTANGATISAKPVDGAQKYRIALAADARFTEVLDEQLTDTTSASFTLPPTATFFIRLTAIDANGLEGLPGTFSLSGQLPASR</sequence>
<dbReference type="OrthoDB" id="9813091at2"/>
<dbReference type="EMBL" id="SACN01000001">
    <property type="protein sequence ID" value="RVT94520.1"/>
    <property type="molecule type" value="Genomic_DNA"/>
</dbReference>
<evidence type="ECO:0000259" key="2">
    <source>
        <dbReference type="Pfam" id="PF04773"/>
    </source>
</evidence>